<dbReference type="PROSITE" id="PS00211">
    <property type="entry name" value="ABC_TRANSPORTER_1"/>
    <property type="match status" value="1"/>
</dbReference>
<gene>
    <name evidence="7" type="ORF">U5817_21240</name>
</gene>
<keyword evidence="4" id="KW-0547">Nucleotide-binding</keyword>
<organism evidence="7 8">
    <name type="scientific">Aromatoleum evansii</name>
    <name type="common">Azoarcus evansii</name>
    <dbReference type="NCBI Taxonomy" id="59406"/>
    <lineage>
        <taxon>Bacteria</taxon>
        <taxon>Pseudomonadati</taxon>
        <taxon>Pseudomonadota</taxon>
        <taxon>Betaproteobacteria</taxon>
        <taxon>Rhodocyclales</taxon>
        <taxon>Rhodocyclaceae</taxon>
        <taxon>Aromatoleum</taxon>
    </lineage>
</organism>
<evidence type="ECO:0000259" key="6">
    <source>
        <dbReference type="PROSITE" id="PS50893"/>
    </source>
</evidence>
<dbReference type="InterPro" id="IPR029439">
    <property type="entry name" value="Wzt_C"/>
</dbReference>
<dbReference type="RefSeq" id="WP_407278730.1">
    <property type="nucleotide sequence ID" value="NZ_CP141259.1"/>
</dbReference>
<dbReference type="Proteomes" id="UP001626593">
    <property type="component" value="Chromosome"/>
</dbReference>
<evidence type="ECO:0000256" key="3">
    <source>
        <dbReference type="ARBA" id="ARBA00022475"/>
    </source>
</evidence>
<dbReference type="CDD" id="cd03220">
    <property type="entry name" value="ABC_KpsT_Wzt"/>
    <property type="match status" value="1"/>
</dbReference>
<reference evidence="7 8" key="1">
    <citation type="submission" date="2023-12" db="EMBL/GenBank/DDBJ databases">
        <title>A. evansii MAY27, complete genome.</title>
        <authorList>
            <person name="Wang Y."/>
        </authorList>
    </citation>
    <scope>NUCLEOTIDE SEQUENCE [LARGE SCALE GENOMIC DNA]</scope>
    <source>
        <strain evidence="7 8">MAY27</strain>
    </source>
</reference>
<sequence length="428" mass="47155">MGSISVSNLGKAYKQYPTRWSRLLEWITPGHKRHHTLRWVLQDVSFSVEPGESVGIVGVNGAGKSTLLKMITGTTQPTTGSVHVNGRVAALLELGMGFHPDFTGRQNVFMAGQLQGLTVDQLTELMPGIERFADIGDYIDQPVRTYSSGMQVRLAFAVATAVRPDILIVDEALAVGDIFFQQKCFERIRSYREQGTTLLFVSHSAGAIYALCDRALLLSGGRLVLNDSPQIVIDHYNALTTTVRPRQEVAQEIAEADEADVDVPLLQPGNDDVQAVWRHPGVRVRSISILHEMEIVNVVTCGDRVTLRVDLAFAHEFDDPHVGFRIHDNRGEPVFMTNSLCMKRTIGAVKPGDRVTADFEFQANIAPGEYTLTVGIANGAVGDRDFREQLARLMHIRAFTVASDPTGIVWGGHTYVHPIFGVHYARSV</sequence>
<dbReference type="InterPro" id="IPR003439">
    <property type="entry name" value="ABC_transporter-like_ATP-bd"/>
</dbReference>
<dbReference type="PANTHER" id="PTHR46743:SF2">
    <property type="entry name" value="TEICHOIC ACIDS EXPORT ATP-BINDING PROTEIN TAGH"/>
    <property type="match status" value="1"/>
</dbReference>
<name>A0ABZ1AMD3_AROEV</name>
<evidence type="ECO:0000256" key="1">
    <source>
        <dbReference type="ARBA" id="ARBA00005417"/>
    </source>
</evidence>
<dbReference type="SMART" id="SM00382">
    <property type="entry name" value="AAA"/>
    <property type="match status" value="1"/>
</dbReference>
<dbReference type="Gene3D" id="2.70.50.60">
    <property type="entry name" value="abc- transporter (atp binding component) like domain"/>
    <property type="match status" value="1"/>
</dbReference>
<evidence type="ECO:0000313" key="7">
    <source>
        <dbReference type="EMBL" id="WRL45697.1"/>
    </source>
</evidence>
<dbReference type="InterPro" id="IPR015860">
    <property type="entry name" value="ABC_transpr_TagH-like"/>
</dbReference>
<dbReference type="InterPro" id="IPR003593">
    <property type="entry name" value="AAA+_ATPase"/>
</dbReference>
<dbReference type="Pfam" id="PF00005">
    <property type="entry name" value="ABC_tran"/>
    <property type="match status" value="1"/>
</dbReference>
<feature type="domain" description="ABC transporter" evidence="6">
    <location>
        <begin position="4"/>
        <end position="245"/>
    </location>
</feature>
<accession>A0ABZ1AMD3</accession>
<evidence type="ECO:0000256" key="5">
    <source>
        <dbReference type="ARBA" id="ARBA00022840"/>
    </source>
</evidence>
<dbReference type="InterPro" id="IPR050683">
    <property type="entry name" value="Bact_Polysacc_Export_ATP-bd"/>
</dbReference>
<dbReference type="PROSITE" id="PS50893">
    <property type="entry name" value="ABC_TRANSPORTER_2"/>
    <property type="match status" value="1"/>
</dbReference>
<proteinExistence type="inferred from homology"/>
<dbReference type="Gene3D" id="3.40.50.300">
    <property type="entry name" value="P-loop containing nucleotide triphosphate hydrolases"/>
    <property type="match status" value="1"/>
</dbReference>
<dbReference type="EMBL" id="CP141259">
    <property type="protein sequence ID" value="WRL45697.1"/>
    <property type="molecule type" value="Genomic_DNA"/>
</dbReference>
<dbReference type="CDD" id="cd10147">
    <property type="entry name" value="Wzt_C-like"/>
    <property type="match status" value="1"/>
</dbReference>
<keyword evidence="8" id="KW-1185">Reference proteome</keyword>
<dbReference type="PANTHER" id="PTHR46743">
    <property type="entry name" value="TEICHOIC ACIDS EXPORT ATP-BINDING PROTEIN TAGH"/>
    <property type="match status" value="1"/>
</dbReference>
<keyword evidence="2" id="KW-0813">Transport</keyword>
<dbReference type="SUPFAM" id="SSF52540">
    <property type="entry name" value="P-loop containing nucleoside triphosphate hydrolases"/>
    <property type="match status" value="1"/>
</dbReference>
<dbReference type="Pfam" id="PF14524">
    <property type="entry name" value="Wzt_C"/>
    <property type="match status" value="1"/>
</dbReference>
<dbReference type="GO" id="GO:0005524">
    <property type="term" value="F:ATP binding"/>
    <property type="evidence" value="ECO:0007669"/>
    <property type="project" value="UniProtKB-KW"/>
</dbReference>
<evidence type="ECO:0000256" key="4">
    <source>
        <dbReference type="ARBA" id="ARBA00022741"/>
    </source>
</evidence>
<keyword evidence="3" id="KW-0472">Membrane</keyword>
<evidence type="ECO:0000256" key="2">
    <source>
        <dbReference type="ARBA" id="ARBA00022448"/>
    </source>
</evidence>
<dbReference type="InterPro" id="IPR027417">
    <property type="entry name" value="P-loop_NTPase"/>
</dbReference>
<protein>
    <submittedName>
        <fullName evidence="7">ABC transporter ATP-binding protein</fullName>
    </submittedName>
</protein>
<evidence type="ECO:0000313" key="8">
    <source>
        <dbReference type="Proteomes" id="UP001626593"/>
    </source>
</evidence>
<comment type="similarity">
    <text evidence="1">Belongs to the ABC transporter superfamily.</text>
</comment>
<keyword evidence="5 7" id="KW-0067">ATP-binding</keyword>
<keyword evidence="3" id="KW-1003">Cell membrane</keyword>
<dbReference type="InterPro" id="IPR017871">
    <property type="entry name" value="ABC_transporter-like_CS"/>
</dbReference>